<organism evidence="1 2">
    <name type="scientific">Xenoophorus captivus</name>
    <dbReference type="NCBI Taxonomy" id="1517983"/>
    <lineage>
        <taxon>Eukaryota</taxon>
        <taxon>Metazoa</taxon>
        <taxon>Chordata</taxon>
        <taxon>Craniata</taxon>
        <taxon>Vertebrata</taxon>
        <taxon>Euteleostomi</taxon>
        <taxon>Actinopterygii</taxon>
        <taxon>Neopterygii</taxon>
        <taxon>Teleostei</taxon>
        <taxon>Neoteleostei</taxon>
        <taxon>Acanthomorphata</taxon>
        <taxon>Ovalentaria</taxon>
        <taxon>Atherinomorphae</taxon>
        <taxon>Cyprinodontiformes</taxon>
        <taxon>Goodeidae</taxon>
        <taxon>Xenoophorus</taxon>
    </lineage>
</organism>
<dbReference type="SUPFAM" id="SSF51569">
    <property type="entry name" value="Aldolase"/>
    <property type="match status" value="1"/>
</dbReference>
<sequence length="108" mass="12092">DPPVGFRDVLLRDGPEGFAKAVRAHHGLLLMDTTFRDAHQSLLATRVRTHDLKKISPFVSHNFSSLFSLENWGGELISVQFTDGKIGCNSRFPPPCFSYYNHCFIPSG</sequence>
<evidence type="ECO:0008006" key="3">
    <source>
        <dbReference type="Google" id="ProtNLM"/>
    </source>
</evidence>
<proteinExistence type="predicted"/>
<dbReference type="PANTHER" id="PTHR43778">
    <property type="entry name" value="PYRUVATE CARBOXYLASE"/>
    <property type="match status" value="1"/>
</dbReference>
<dbReference type="PANTHER" id="PTHR43778:SF2">
    <property type="entry name" value="PYRUVATE CARBOXYLASE, MITOCHONDRIAL"/>
    <property type="match status" value="1"/>
</dbReference>
<dbReference type="Proteomes" id="UP001434883">
    <property type="component" value="Unassembled WGS sequence"/>
</dbReference>
<accession>A0ABV0Q9A0</accession>
<name>A0ABV0Q9A0_9TELE</name>
<comment type="caution">
    <text evidence="1">The sequence shown here is derived from an EMBL/GenBank/DDBJ whole genome shotgun (WGS) entry which is preliminary data.</text>
</comment>
<dbReference type="EMBL" id="JAHRIN010002325">
    <property type="protein sequence ID" value="MEQ2192371.1"/>
    <property type="molecule type" value="Genomic_DNA"/>
</dbReference>
<reference evidence="1 2" key="1">
    <citation type="submission" date="2021-06" db="EMBL/GenBank/DDBJ databases">
        <authorList>
            <person name="Palmer J.M."/>
        </authorList>
    </citation>
    <scope>NUCLEOTIDE SEQUENCE [LARGE SCALE GENOMIC DNA]</scope>
    <source>
        <strain evidence="1 2">XC_2019</strain>
        <tissue evidence="1">Muscle</tissue>
    </source>
</reference>
<dbReference type="InterPro" id="IPR055268">
    <property type="entry name" value="PCB-like"/>
</dbReference>
<feature type="non-terminal residue" evidence="1">
    <location>
        <position position="1"/>
    </location>
</feature>
<dbReference type="Gene3D" id="3.20.20.70">
    <property type="entry name" value="Aldolase class I"/>
    <property type="match status" value="1"/>
</dbReference>
<gene>
    <name evidence="1" type="ORF">XENOCAPTIV_010700</name>
</gene>
<dbReference type="InterPro" id="IPR013785">
    <property type="entry name" value="Aldolase_TIM"/>
</dbReference>
<evidence type="ECO:0000313" key="2">
    <source>
        <dbReference type="Proteomes" id="UP001434883"/>
    </source>
</evidence>
<keyword evidence="2" id="KW-1185">Reference proteome</keyword>
<protein>
    <recommendedName>
        <fullName evidence="3">Pyruvate carboxylase</fullName>
    </recommendedName>
</protein>
<evidence type="ECO:0000313" key="1">
    <source>
        <dbReference type="EMBL" id="MEQ2192371.1"/>
    </source>
</evidence>